<keyword evidence="2" id="KW-1185">Reference proteome</keyword>
<evidence type="ECO:0000313" key="1">
    <source>
        <dbReference type="EMBL" id="MBB5083822.1"/>
    </source>
</evidence>
<name>A0A7W8ACL7_9ACTN</name>
<organism evidence="1 2">
    <name type="scientific">Nonomuraea endophytica</name>
    <dbReference type="NCBI Taxonomy" id="714136"/>
    <lineage>
        <taxon>Bacteria</taxon>
        <taxon>Bacillati</taxon>
        <taxon>Actinomycetota</taxon>
        <taxon>Actinomycetes</taxon>
        <taxon>Streptosporangiales</taxon>
        <taxon>Streptosporangiaceae</taxon>
        <taxon>Nonomuraea</taxon>
    </lineage>
</organism>
<dbReference type="EMBL" id="JACHIN010000019">
    <property type="protein sequence ID" value="MBB5083822.1"/>
    <property type="molecule type" value="Genomic_DNA"/>
</dbReference>
<sequence length="595" mass="63082">MLIGGSGEMGCPVCGAVSAARTCGGCGWELLGELVMGSATPVDRRSLEDRLAAARRLLDVRAAVRAARGCPAEQERALFALAGTTPDSPDAGRARSAVPELMPMDLATALKDLPADEDVLVAEIGPDGLVLGGEVIAWDRLIPSLSSDPLSRRFQLAGGRAAELPGRDALEAAIDASLPAARGEKAVVILERCPDWPLAARLAAHLAARYAAVKTVTTDAPAAAVAARLAGGTFLPHDYALVLARPGQVAGGFLLEPRTLFPAGIDAGSAAVAEVRVCAPPAPGGVERIALKIPVVALTGERRDGWKPVRIVELDLAPGESATLAFTLNGPGRVDVAASTGTVRESAASWSGLLTELDQARLDLPLDLVVLVELGGPRNHERVAAVVDIVEHVQRGRPGGQVRVAVILYWDHEISKRRGAAPKEEPPSVTPFQNSADALNDLRFLLDSDYSADYEYPEAVALEDALHAVEELETWRHGDRALLVSATRAPHPAGDQEHKTMVRRCPLGLDWRTALTEPSDWLGRTVLLVDSGARPANMHEREAARRAEAVWEEFRAARWDLVSHDDDDAIKTAANTLAPPSAVARPVPIPFTASR</sequence>
<accession>A0A7W8ACL7</accession>
<comment type="caution">
    <text evidence="1">The sequence shown here is derived from an EMBL/GenBank/DDBJ whole genome shotgun (WGS) entry which is preliminary data.</text>
</comment>
<dbReference type="RefSeq" id="WP_221341641.1">
    <property type="nucleotide sequence ID" value="NZ_JACHIN010000019.1"/>
</dbReference>
<gene>
    <name evidence="1" type="ORF">HNR40_009327</name>
</gene>
<protein>
    <submittedName>
        <fullName evidence="1">Uncharacterized protein</fullName>
    </submittedName>
</protein>
<proteinExistence type="predicted"/>
<dbReference type="AlphaFoldDB" id="A0A7W8ACL7"/>
<evidence type="ECO:0000313" key="2">
    <source>
        <dbReference type="Proteomes" id="UP000568380"/>
    </source>
</evidence>
<dbReference type="Proteomes" id="UP000568380">
    <property type="component" value="Unassembled WGS sequence"/>
</dbReference>
<reference evidence="1 2" key="1">
    <citation type="submission" date="2020-08" db="EMBL/GenBank/DDBJ databases">
        <title>Genomic Encyclopedia of Type Strains, Phase IV (KMG-IV): sequencing the most valuable type-strain genomes for metagenomic binning, comparative biology and taxonomic classification.</title>
        <authorList>
            <person name="Goeker M."/>
        </authorList>
    </citation>
    <scope>NUCLEOTIDE SEQUENCE [LARGE SCALE GENOMIC DNA]</scope>
    <source>
        <strain evidence="1 2">DSM 45385</strain>
    </source>
</reference>